<gene>
    <name evidence="1" type="ORF">BKP35_14460</name>
</gene>
<dbReference type="Proteomes" id="UP000180098">
    <property type="component" value="Unassembled WGS sequence"/>
</dbReference>
<name>A0A1S2LD55_9BACI</name>
<evidence type="ECO:0000313" key="2">
    <source>
        <dbReference type="Proteomes" id="UP000180098"/>
    </source>
</evidence>
<dbReference type="EMBL" id="MLQQ01000040">
    <property type="protein sequence ID" value="OIJ10296.1"/>
    <property type="molecule type" value="Genomic_DNA"/>
</dbReference>
<dbReference type="OrthoDB" id="2986701at2"/>
<keyword evidence="2" id="KW-1185">Reference proteome</keyword>
<dbReference type="RefSeq" id="WP_071314060.1">
    <property type="nucleotide sequence ID" value="NZ_MLQQ01000040.1"/>
</dbReference>
<comment type="caution">
    <text evidence="1">The sequence shown here is derived from an EMBL/GenBank/DDBJ whole genome shotgun (WGS) entry which is preliminary data.</text>
</comment>
<sequence>MDILRQIRVEYGLSELKWIKQDETFHSEYGTKRVRFWKDKQLLLWHVKWRDEISQQSGVLLDRMIRTEDGNPFFYCEKGWVSLHDEIEEPFPFNRTEKDWGRLIGTILAVGLKQSDDCHRFKKTESLSLKAVHGGIKDEIDPMAKLVLERSYFEAKSRVRKAHHLRDRMHPIKLPILTSLSKLANAKQVFFHLFWVCGADEPVRSYQPFRVFLEEWYELNGEDSTVKLLNEINCYFALKGDHGKLFLSECLLPYEYEDVINELFSSNKKNDMDIVMDKFFKRWEISRSLVLLLSNWLEEDHKKAVAK</sequence>
<organism evidence="1 2">
    <name type="scientific">Anaerobacillus arseniciselenatis</name>
    <dbReference type="NCBI Taxonomy" id="85682"/>
    <lineage>
        <taxon>Bacteria</taxon>
        <taxon>Bacillati</taxon>
        <taxon>Bacillota</taxon>
        <taxon>Bacilli</taxon>
        <taxon>Bacillales</taxon>
        <taxon>Bacillaceae</taxon>
        <taxon>Anaerobacillus</taxon>
    </lineage>
</organism>
<protein>
    <submittedName>
        <fullName evidence="1">Uncharacterized protein</fullName>
    </submittedName>
</protein>
<reference evidence="1 2" key="1">
    <citation type="submission" date="2016-10" db="EMBL/GenBank/DDBJ databases">
        <title>Draft genome sequences of four alkaliphilic bacteria belonging to the Anaerobacillus genus.</title>
        <authorList>
            <person name="Bassil N.M."/>
            <person name="Lloyd J.R."/>
        </authorList>
    </citation>
    <scope>NUCLEOTIDE SEQUENCE [LARGE SCALE GENOMIC DNA]</scope>
    <source>
        <strain evidence="1 2">DSM 15340</strain>
    </source>
</reference>
<accession>A0A1S2LD55</accession>
<dbReference type="AlphaFoldDB" id="A0A1S2LD55"/>
<proteinExistence type="predicted"/>
<evidence type="ECO:0000313" key="1">
    <source>
        <dbReference type="EMBL" id="OIJ10296.1"/>
    </source>
</evidence>